<keyword evidence="1" id="KW-0812">Transmembrane</keyword>
<reference evidence="4 5" key="1">
    <citation type="submission" date="2019-06" db="EMBL/GenBank/DDBJ databases">
        <authorList>
            <person name="Palmer J.M."/>
        </authorList>
    </citation>
    <scope>NUCLEOTIDE SEQUENCE [LARGE SCALE GENOMIC DNA]</scope>
    <source>
        <strain evidence="2 4">TWF102</strain>
        <strain evidence="3 5">TWF703</strain>
    </source>
</reference>
<accession>A0A7C8NT61</accession>
<dbReference type="Proteomes" id="UP000480548">
    <property type="component" value="Unassembled WGS sequence"/>
</dbReference>
<keyword evidence="1" id="KW-1133">Transmembrane helix</keyword>
<dbReference type="Proteomes" id="UP000475325">
    <property type="component" value="Unassembled WGS sequence"/>
</dbReference>
<evidence type="ECO:0000313" key="3">
    <source>
        <dbReference type="EMBL" id="KAF3130602.1"/>
    </source>
</evidence>
<comment type="caution">
    <text evidence="3">The sequence shown here is derived from an EMBL/GenBank/DDBJ whole genome shotgun (WGS) entry which is preliminary data.</text>
</comment>
<sequence>MPASWPMAVNNVLVLVSLELIYYHITAIFNTQLPIYTYLLCMLNSELQDHNIHVETVSMTSVSQQPKYNSTCINADIFKVTEFTVADAAIFSIE</sequence>
<evidence type="ECO:0000313" key="4">
    <source>
        <dbReference type="Proteomes" id="UP000475325"/>
    </source>
</evidence>
<dbReference type="EMBL" id="WIQW01000075">
    <property type="protein sequence ID" value="KAF3087767.1"/>
    <property type="molecule type" value="Genomic_DNA"/>
</dbReference>
<evidence type="ECO:0000313" key="5">
    <source>
        <dbReference type="Proteomes" id="UP000480548"/>
    </source>
</evidence>
<keyword evidence="1" id="KW-0472">Membrane</keyword>
<dbReference type="EMBL" id="WIQZ01000053">
    <property type="protein sequence ID" value="KAF3130602.1"/>
    <property type="molecule type" value="Genomic_DNA"/>
</dbReference>
<protein>
    <submittedName>
        <fullName evidence="3">Uncharacterized protein</fullName>
    </submittedName>
</protein>
<evidence type="ECO:0000313" key="2">
    <source>
        <dbReference type="EMBL" id="KAF3087767.1"/>
    </source>
</evidence>
<evidence type="ECO:0000256" key="1">
    <source>
        <dbReference type="SAM" id="Phobius"/>
    </source>
</evidence>
<proteinExistence type="predicted"/>
<gene>
    <name evidence="2" type="ORF">TWF102_010390</name>
    <name evidence="3" type="ORF">TWF703_008134</name>
</gene>
<feature type="transmembrane region" description="Helical" evidence="1">
    <location>
        <begin position="20"/>
        <end position="41"/>
    </location>
</feature>
<dbReference type="AlphaFoldDB" id="A0A7C8NT61"/>
<organism evidence="3 5">
    <name type="scientific">Orbilia oligospora</name>
    <name type="common">Nematode-trapping fungus</name>
    <name type="synonym">Arthrobotrys oligospora</name>
    <dbReference type="NCBI Taxonomy" id="2813651"/>
    <lineage>
        <taxon>Eukaryota</taxon>
        <taxon>Fungi</taxon>
        <taxon>Dikarya</taxon>
        <taxon>Ascomycota</taxon>
        <taxon>Pezizomycotina</taxon>
        <taxon>Orbiliomycetes</taxon>
        <taxon>Orbiliales</taxon>
        <taxon>Orbiliaceae</taxon>
        <taxon>Orbilia</taxon>
    </lineage>
</organism>
<name>A0A7C8NT61_ORBOL</name>